<dbReference type="InterPro" id="IPR006597">
    <property type="entry name" value="Sel1-like"/>
</dbReference>
<dbReference type="Gene3D" id="1.25.40.10">
    <property type="entry name" value="Tetratricopeptide repeat domain"/>
    <property type="match status" value="1"/>
</dbReference>
<dbReference type="InterPro" id="IPR011990">
    <property type="entry name" value="TPR-like_helical_dom_sf"/>
</dbReference>
<feature type="compositionally biased region" description="Low complexity" evidence="1">
    <location>
        <begin position="90"/>
        <end position="106"/>
    </location>
</feature>
<keyword evidence="3" id="KW-1185">Reference proteome</keyword>
<accession>K0RWL1</accession>
<organism evidence="2 3">
    <name type="scientific">Thalassiosira oceanica</name>
    <name type="common">Marine diatom</name>
    <dbReference type="NCBI Taxonomy" id="159749"/>
    <lineage>
        <taxon>Eukaryota</taxon>
        <taxon>Sar</taxon>
        <taxon>Stramenopiles</taxon>
        <taxon>Ochrophyta</taxon>
        <taxon>Bacillariophyta</taxon>
        <taxon>Coscinodiscophyceae</taxon>
        <taxon>Thalassiosirophycidae</taxon>
        <taxon>Thalassiosirales</taxon>
        <taxon>Thalassiosiraceae</taxon>
        <taxon>Thalassiosira</taxon>
    </lineage>
</organism>
<gene>
    <name evidence="2" type="ORF">THAOC_21740</name>
</gene>
<dbReference type="Proteomes" id="UP000266841">
    <property type="component" value="Unassembled WGS sequence"/>
</dbReference>
<evidence type="ECO:0000256" key="1">
    <source>
        <dbReference type="SAM" id="MobiDB-lite"/>
    </source>
</evidence>
<dbReference type="SMART" id="SM00671">
    <property type="entry name" value="SEL1"/>
    <property type="match status" value="2"/>
</dbReference>
<feature type="region of interest" description="Disordered" evidence="1">
    <location>
        <begin position="28"/>
        <end position="106"/>
    </location>
</feature>
<evidence type="ECO:0000313" key="2">
    <source>
        <dbReference type="EMBL" id="EJK58158.1"/>
    </source>
</evidence>
<reference evidence="2 3" key="1">
    <citation type="journal article" date="2012" name="Genome Biol.">
        <title>Genome and low-iron response of an oceanic diatom adapted to chronic iron limitation.</title>
        <authorList>
            <person name="Lommer M."/>
            <person name="Specht M."/>
            <person name="Roy A.S."/>
            <person name="Kraemer L."/>
            <person name="Andreson R."/>
            <person name="Gutowska M.A."/>
            <person name="Wolf J."/>
            <person name="Bergner S.V."/>
            <person name="Schilhabel M.B."/>
            <person name="Klostermeier U.C."/>
            <person name="Beiko R.G."/>
            <person name="Rosenstiel P."/>
            <person name="Hippler M."/>
            <person name="Laroche J."/>
        </authorList>
    </citation>
    <scope>NUCLEOTIDE SEQUENCE [LARGE SCALE GENOMIC DNA]</scope>
    <source>
        <strain evidence="2 3">CCMP1005</strain>
    </source>
</reference>
<comment type="caution">
    <text evidence="2">The sequence shown here is derived from an EMBL/GenBank/DDBJ whole genome shotgun (WGS) entry which is preliminary data.</text>
</comment>
<sequence length="285" mass="30714">MSPAPPFLAVCFLCDFRIAPPVGEGPRDPKCMLDVESRDDKEGRKGTAAAGYPCIGGAGGKRKTGMERASQGKTRAFSSHDHNLAAVPTGSSAGSSDGSAESADPSALTLQQRLMASGHERQELDRTNLPADDASLHAMIQKRVDRGDAEAVTLLGNKYHFGLLGLAKDVFRSIELWTEAADHGSINALYALGHSITMQAAMKGHVMSRYNLGAVEYNNGHYEVAVQHYMISAKMGHEESLNGIKSMFKEGHATKAQFAEALLGNRDAMEEMRSPQREEAKRLGL</sequence>
<dbReference type="SUPFAM" id="SSF81901">
    <property type="entry name" value="HCP-like"/>
    <property type="match status" value="1"/>
</dbReference>
<protein>
    <submittedName>
        <fullName evidence="2">Uncharacterized protein</fullName>
    </submittedName>
</protein>
<name>K0RWL1_THAOC</name>
<evidence type="ECO:0000313" key="3">
    <source>
        <dbReference type="Proteomes" id="UP000266841"/>
    </source>
</evidence>
<dbReference type="AlphaFoldDB" id="K0RWL1"/>
<feature type="compositionally biased region" description="Basic and acidic residues" evidence="1">
    <location>
        <begin position="28"/>
        <end position="45"/>
    </location>
</feature>
<dbReference type="EMBL" id="AGNL01026049">
    <property type="protein sequence ID" value="EJK58158.1"/>
    <property type="molecule type" value="Genomic_DNA"/>
</dbReference>
<proteinExistence type="predicted"/>